<feature type="domain" description="YhdP central" evidence="1">
    <location>
        <begin position="1"/>
        <end position="1271"/>
    </location>
</feature>
<keyword evidence="3" id="KW-1185">Reference proteome</keyword>
<organism evidence="2 3">
    <name type="scientific">Pseudomonas pohangensis</name>
    <dbReference type="NCBI Taxonomy" id="364197"/>
    <lineage>
        <taxon>Bacteria</taxon>
        <taxon>Pseudomonadati</taxon>
        <taxon>Pseudomonadota</taxon>
        <taxon>Gammaproteobacteria</taxon>
        <taxon>Pseudomonadales</taxon>
        <taxon>Pseudomonadaceae</taxon>
        <taxon>Pseudomonas</taxon>
    </lineage>
</organism>
<evidence type="ECO:0000313" key="3">
    <source>
        <dbReference type="Proteomes" id="UP000243232"/>
    </source>
</evidence>
<dbReference type="AlphaFoldDB" id="A0A1H2E5B2"/>
<gene>
    <name evidence="2" type="ORF">SAMN05216296_0405</name>
</gene>
<accession>A0A1H2E5B2</accession>
<sequence>MSWLSRLIMILIRGVLWSFTLSLVFAALYVSLGRQLMPLLGEYRAEVEQRAQSALGMPLKIGRLEGSWRDFSPLLVAHDVELGEGTTKIHLQTLRVKPDLLIGLLERRMEIQRLELDGLQLTIEQQSAEGAWAVAGLSPPREAAESDPQQAIKALLGISQLLLYNSQITLQPFAAKAIRFTQAEFELRNGRRQRIDGHLTFPSGLPLSFSLRGKLDPADWRGSPAELYLSLPQSSLAERIPSSLLGGWQIDSLKAGGELWAVVEAGQLQRVVTRLNATELQAAAADRQPVSVEDLALTAYLDRRTGGYDLLLDSLALSLDQQRFGPIRVGLQMRQATPESAPVWKAQADRLDLAPLTTLALSLAPAAPAVDEWLDGLQPHGQLSNIQVSLDSAKTTADRLQFAANLGNVGISAHADVPGLENVSGSISGDMGQGALRLNSENFVLDLAEVFPQPWQYFKAGALLSWKLDDQSFNLFSPYIKLEGDEGRIAGELKIAIPFADDQFAYMDLLVGLQDGNAAFTSKYLPTPGADFTAELADWLKTAIVGGAIDEGIFQYQGTLSTQAPANSSTLSLYFKLHDLELAYQPGWPALQEAAGEVFVGDSGVQVNVSSGKVLDSQVSNVTASVPPAGNGQVARLQLTADLQSNVKDGLDILQKAPLGTESVFAGWQGTGALDGKLSLDIPLGGTAAPLVVVDFAAKDAQLSIPEPVLELSGITAAFRYNSASGLSTPALRARAFNQPVSGKIVAEGARGRTRTRIEATSKIALADLTKWLDVAEVKLPVSGTLPYKLNVILDENNSQLQVDSSLRGLAVDLPAPFGKRADEVRNSSFSMPLTARVPTYRANYAGMASLALAMPDGKADSLRAELVLGGETANLPDSQGFWLRGRVAELDAEAWKALAEQYSGTAPSSSQDMLRSVHLQVGQFHGFGMEASDLGLSLERAGSAWQIGLNSAMVEGEVTVPDQDGQPIVLNLQRLSLPEPPTTDAEAMAKPDALADIEPASLPPLDVKIAKVMLGSEALGASSFKLRPVPGGVQFNELNMDFKGLQVTGTAGWDGHKGATSSWYKGRLQGTDLGKVLQAWNYAPSVESERFRVDGDIRWPGSPAWLDLARMSGTLDGSIRNGRFTEVQGGGSSALRVFGLLNFSAIGRRLRLDFSDLFGKGLAFDRVKVLLAGDNGVFVTRKPLEVNGPSVQLQLDGTLNMVQQSIDAKLYVTLPVSNTVALGALLVGAPAVAGAIFVADKVADKLFGFGTSNLTKVQYQVKGPLEDPKITFFKP</sequence>
<dbReference type="Proteomes" id="UP000243232">
    <property type="component" value="Chromosome I"/>
</dbReference>
<dbReference type="STRING" id="364197.SAMN05216296_0405"/>
<evidence type="ECO:0000259" key="1">
    <source>
        <dbReference type="Pfam" id="PF13116"/>
    </source>
</evidence>
<dbReference type="PANTHER" id="PTHR38690">
    <property type="entry name" value="PROTEASE-RELATED"/>
    <property type="match status" value="1"/>
</dbReference>
<dbReference type="NCBIfam" id="TIGR02099">
    <property type="entry name" value="YhdP family protein"/>
    <property type="match status" value="1"/>
</dbReference>
<protein>
    <submittedName>
        <fullName evidence="2">TIGR02099 family protein</fullName>
    </submittedName>
</protein>
<dbReference type="RefSeq" id="WP_090192843.1">
    <property type="nucleotide sequence ID" value="NZ_LT629785.1"/>
</dbReference>
<dbReference type="InterPro" id="IPR011836">
    <property type="entry name" value="YhdP"/>
</dbReference>
<proteinExistence type="predicted"/>
<name>A0A1H2E5B2_9PSED</name>
<evidence type="ECO:0000313" key="2">
    <source>
        <dbReference type="EMBL" id="SDT90215.1"/>
    </source>
</evidence>
<dbReference type="PANTHER" id="PTHR38690:SF1">
    <property type="entry name" value="PROTEASE"/>
    <property type="match status" value="1"/>
</dbReference>
<dbReference type="Pfam" id="PF13116">
    <property type="entry name" value="YhdP"/>
    <property type="match status" value="1"/>
</dbReference>
<dbReference type="InterPro" id="IPR025263">
    <property type="entry name" value="YhdP_central"/>
</dbReference>
<dbReference type="EMBL" id="LT629785">
    <property type="protein sequence ID" value="SDT90215.1"/>
    <property type="molecule type" value="Genomic_DNA"/>
</dbReference>
<reference evidence="3" key="1">
    <citation type="submission" date="2016-10" db="EMBL/GenBank/DDBJ databases">
        <authorList>
            <person name="Varghese N."/>
            <person name="Submissions S."/>
        </authorList>
    </citation>
    <scope>NUCLEOTIDE SEQUENCE [LARGE SCALE GENOMIC DNA]</scope>
    <source>
        <strain evidence="3">DSM 17875</strain>
    </source>
</reference>
<dbReference type="OrthoDB" id="9762238at2"/>